<dbReference type="AlphaFoldDB" id="A0A0R1P1H3"/>
<dbReference type="RefSeq" id="WP_056967942.1">
    <property type="nucleotide sequence ID" value="NZ_AZEQ01000005.1"/>
</dbReference>
<dbReference type="SMART" id="SM00382">
    <property type="entry name" value="AAA"/>
    <property type="match status" value="1"/>
</dbReference>
<dbReference type="Gene3D" id="3.40.50.300">
    <property type="entry name" value="P-loop containing nucleotide triphosphate hydrolases"/>
    <property type="match status" value="1"/>
</dbReference>
<dbReference type="PANTHER" id="PTHR30050:SF4">
    <property type="entry name" value="ATP-BINDING PROTEIN RV3427C IN INSERTION SEQUENCE-RELATED"/>
    <property type="match status" value="1"/>
</dbReference>
<organism evidence="2 3">
    <name type="scientific">Limosilactobacillus mucosae DSM 13345</name>
    <dbReference type="NCBI Taxonomy" id="1423771"/>
    <lineage>
        <taxon>Bacteria</taxon>
        <taxon>Bacillati</taxon>
        <taxon>Bacillota</taxon>
        <taxon>Bacilli</taxon>
        <taxon>Lactobacillales</taxon>
        <taxon>Lactobacillaceae</taxon>
        <taxon>Limosilactobacillus</taxon>
    </lineage>
</organism>
<comment type="caution">
    <text evidence="2">The sequence shown here is derived from an EMBL/GenBank/DDBJ whole genome shotgun (WGS) entry which is preliminary data.</text>
</comment>
<dbReference type="Pfam" id="PF01695">
    <property type="entry name" value="IstB_IS21"/>
    <property type="match status" value="1"/>
</dbReference>
<dbReference type="InterPro" id="IPR027417">
    <property type="entry name" value="P-loop_NTPase"/>
</dbReference>
<dbReference type="EMBL" id="AZEQ01000005">
    <property type="protein sequence ID" value="KRL26423.1"/>
    <property type="molecule type" value="Genomic_DNA"/>
</dbReference>
<feature type="domain" description="AAA+ ATPase" evidence="1">
    <location>
        <begin position="111"/>
        <end position="264"/>
    </location>
</feature>
<name>A0A0R1P1H3_LIMMU</name>
<protein>
    <recommendedName>
        <fullName evidence="1">AAA+ ATPase domain-containing protein</fullName>
    </recommendedName>
</protein>
<dbReference type="CDD" id="cd00009">
    <property type="entry name" value="AAA"/>
    <property type="match status" value="1"/>
</dbReference>
<dbReference type="GO" id="GO:0005524">
    <property type="term" value="F:ATP binding"/>
    <property type="evidence" value="ECO:0007669"/>
    <property type="project" value="InterPro"/>
</dbReference>
<dbReference type="PATRIC" id="fig|1423771.3.peg.1734"/>
<accession>A0A0R1P1H3</accession>
<dbReference type="InterPro" id="IPR002611">
    <property type="entry name" value="IstB_ATP-bd"/>
</dbReference>
<reference evidence="2 3" key="1">
    <citation type="journal article" date="2015" name="Genome Announc.">
        <title>Expanding the biotechnology potential of lactobacilli through comparative genomics of 213 strains and associated genera.</title>
        <authorList>
            <person name="Sun Z."/>
            <person name="Harris H.M."/>
            <person name="McCann A."/>
            <person name="Guo C."/>
            <person name="Argimon S."/>
            <person name="Zhang W."/>
            <person name="Yang X."/>
            <person name="Jeffery I.B."/>
            <person name="Cooney J.C."/>
            <person name="Kagawa T.F."/>
            <person name="Liu W."/>
            <person name="Song Y."/>
            <person name="Salvetti E."/>
            <person name="Wrobel A."/>
            <person name="Rasinkangas P."/>
            <person name="Parkhill J."/>
            <person name="Rea M.C."/>
            <person name="O'Sullivan O."/>
            <person name="Ritari J."/>
            <person name="Douillard F.P."/>
            <person name="Paul Ross R."/>
            <person name="Yang R."/>
            <person name="Briner A.E."/>
            <person name="Felis G.E."/>
            <person name="de Vos W.M."/>
            <person name="Barrangou R."/>
            <person name="Klaenhammer T.R."/>
            <person name="Caufield P.W."/>
            <person name="Cui Y."/>
            <person name="Zhang H."/>
            <person name="O'Toole P.W."/>
        </authorList>
    </citation>
    <scope>NUCLEOTIDE SEQUENCE [LARGE SCALE GENOMIC DNA]</scope>
    <source>
        <strain evidence="2 3">DSM 13345</strain>
    </source>
</reference>
<proteinExistence type="predicted"/>
<evidence type="ECO:0000259" key="1">
    <source>
        <dbReference type="SMART" id="SM00382"/>
    </source>
</evidence>
<gene>
    <name evidence="2" type="ORF">FC47_GL001691</name>
</gene>
<evidence type="ECO:0000313" key="3">
    <source>
        <dbReference type="Proteomes" id="UP000050901"/>
    </source>
</evidence>
<dbReference type="SUPFAM" id="SSF52540">
    <property type="entry name" value="P-loop containing nucleoside triphosphate hydrolases"/>
    <property type="match status" value="1"/>
</dbReference>
<dbReference type="PANTHER" id="PTHR30050">
    <property type="entry name" value="CHROMOSOMAL REPLICATION INITIATOR PROTEIN DNAA"/>
    <property type="match status" value="1"/>
</dbReference>
<dbReference type="Proteomes" id="UP000050901">
    <property type="component" value="Unassembled WGS sequence"/>
</dbReference>
<evidence type="ECO:0000313" key="2">
    <source>
        <dbReference type="EMBL" id="KRL26423.1"/>
    </source>
</evidence>
<dbReference type="GO" id="GO:0006260">
    <property type="term" value="P:DNA replication"/>
    <property type="evidence" value="ECO:0007669"/>
    <property type="project" value="TreeGrafter"/>
</dbReference>
<dbReference type="InterPro" id="IPR003593">
    <property type="entry name" value="AAA+_ATPase"/>
</dbReference>
<sequence>MLSVKDSAKEGVKSLKKIFAKEGWELPDVDLTDKQAMADYLKKKAEPLHAEWRKENVRHNFNRVFNKSLWTGEPIKFTYADWQPKKQPNEQLARNLGNQSYLLAKEIAEGKPYRVYLAGKPGTGKTSLALAMVDFIRNNSNKTAMFVSTDALAELYAMRFDDKQAQNRLYELNAYMKGDKRLKIEPVDVLILDDFGTEGGMRTDKQSQVRVDMQKGLFAVADARYGNQATIVTTNNTMAELEAMYNEKLLSRLITRNQKRRLVFNGMTDVRASMI</sequence>